<reference evidence="2" key="1">
    <citation type="journal article" date="2013" name="Nature">
        <title>Pan genome of the phytoplankton Emiliania underpins its global distribution.</title>
        <authorList>
            <person name="Read B.A."/>
            <person name="Kegel J."/>
            <person name="Klute M.J."/>
            <person name="Kuo A."/>
            <person name="Lefebvre S.C."/>
            <person name="Maumus F."/>
            <person name="Mayer C."/>
            <person name="Miller J."/>
            <person name="Monier A."/>
            <person name="Salamov A."/>
            <person name="Young J."/>
            <person name="Aguilar M."/>
            <person name="Claverie J.M."/>
            <person name="Frickenhaus S."/>
            <person name="Gonzalez K."/>
            <person name="Herman E.K."/>
            <person name="Lin Y.C."/>
            <person name="Napier J."/>
            <person name="Ogata H."/>
            <person name="Sarno A.F."/>
            <person name="Shmutz J."/>
            <person name="Schroeder D."/>
            <person name="de Vargas C."/>
            <person name="Verret F."/>
            <person name="von Dassow P."/>
            <person name="Valentin K."/>
            <person name="Van de Peer Y."/>
            <person name="Wheeler G."/>
            <person name="Dacks J.B."/>
            <person name="Delwiche C.F."/>
            <person name="Dyhrman S.T."/>
            <person name="Glockner G."/>
            <person name="John U."/>
            <person name="Richards T."/>
            <person name="Worden A.Z."/>
            <person name="Zhang X."/>
            <person name="Grigoriev I.V."/>
            <person name="Allen A.E."/>
            <person name="Bidle K."/>
            <person name="Borodovsky M."/>
            <person name="Bowler C."/>
            <person name="Brownlee C."/>
            <person name="Cock J.M."/>
            <person name="Elias M."/>
            <person name="Gladyshev V.N."/>
            <person name="Groth M."/>
            <person name="Guda C."/>
            <person name="Hadaegh A."/>
            <person name="Iglesias-Rodriguez M.D."/>
            <person name="Jenkins J."/>
            <person name="Jones B.M."/>
            <person name="Lawson T."/>
            <person name="Leese F."/>
            <person name="Lindquist E."/>
            <person name="Lobanov A."/>
            <person name="Lomsadze A."/>
            <person name="Malik S.B."/>
            <person name="Marsh M.E."/>
            <person name="Mackinder L."/>
            <person name="Mock T."/>
            <person name="Mueller-Roeber B."/>
            <person name="Pagarete A."/>
            <person name="Parker M."/>
            <person name="Probert I."/>
            <person name="Quesneville H."/>
            <person name="Raines C."/>
            <person name="Rensing S.A."/>
            <person name="Riano-Pachon D.M."/>
            <person name="Richier S."/>
            <person name="Rokitta S."/>
            <person name="Shiraiwa Y."/>
            <person name="Soanes D.M."/>
            <person name="van der Giezen M."/>
            <person name="Wahlund T.M."/>
            <person name="Williams B."/>
            <person name="Wilson W."/>
            <person name="Wolfe G."/>
            <person name="Wurch L.L."/>
        </authorList>
    </citation>
    <scope>NUCLEOTIDE SEQUENCE</scope>
</reference>
<proteinExistence type="predicted"/>
<dbReference type="RefSeq" id="XP_005780221.1">
    <property type="nucleotide sequence ID" value="XM_005780164.1"/>
</dbReference>
<dbReference type="Proteomes" id="UP000013827">
    <property type="component" value="Unassembled WGS sequence"/>
</dbReference>
<keyword evidence="2" id="KW-1185">Reference proteome</keyword>
<dbReference type="HOGENOM" id="CLU_088092_0_0_1"/>
<dbReference type="KEGG" id="ehx:EMIHUDRAFT_204756"/>
<accession>A0A0D3JWA7</accession>
<protein>
    <submittedName>
        <fullName evidence="1">Uncharacterized protein</fullName>
    </submittedName>
</protein>
<dbReference type="PaxDb" id="2903-EOD27792"/>
<dbReference type="GeneID" id="17273338"/>
<dbReference type="AlphaFoldDB" id="A0A0D3JWA7"/>
<organism evidence="1 2">
    <name type="scientific">Emiliania huxleyi (strain CCMP1516)</name>
    <dbReference type="NCBI Taxonomy" id="280463"/>
    <lineage>
        <taxon>Eukaryota</taxon>
        <taxon>Haptista</taxon>
        <taxon>Haptophyta</taxon>
        <taxon>Prymnesiophyceae</taxon>
        <taxon>Isochrysidales</taxon>
        <taxon>Noelaerhabdaceae</taxon>
        <taxon>Emiliania</taxon>
    </lineage>
</organism>
<evidence type="ECO:0000313" key="2">
    <source>
        <dbReference type="Proteomes" id="UP000013827"/>
    </source>
</evidence>
<reference evidence="1" key="2">
    <citation type="submission" date="2024-10" db="UniProtKB">
        <authorList>
            <consortium name="EnsemblProtists"/>
        </authorList>
    </citation>
    <scope>IDENTIFICATION</scope>
</reference>
<name>A0A0D3JWA7_EMIH1</name>
<sequence length="276" mass="31785">MRRTPQEVRRLQGQRVALRDLASRTELNGKVGRLAGVDGERWKVELDGSGEVVKARERNLELTGLAETASLAAALDDKPYESYKLPPLHLPRYHHYVRAEANGRREPTLEDVCLLEYEKFDDGSKLWPVLEKEREWDLEARLHDFLLADAYEPPKGEELNRKAPLAAKAARRKRRERLEYFLSSEKLREQMLEMEAQEKADLQRARKAKNKADQTARDKEAHAHFQRITVHLGSGTHAPNVGGDIQEELRAIQRRDEREGRRAFSFKENSCIFAPG</sequence>
<dbReference type="EnsemblProtists" id="EOD27792">
    <property type="protein sequence ID" value="EOD27792"/>
    <property type="gene ID" value="EMIHUDRAFT_204756"/>
</dbReference>
<evidence type="ECO:0000313" key="1">
    <source>
        <dbReference type="EnsemblProtists" id="EOD27792"/>
    </source>
</evidence>